<dbReference type="SUPFAM" id="SSF53807">
    <property type="entry name" value="Helical backbone' metal receptor"/>
    <property type="match status" value="1"/>
</dbReference>
<comment type="subcellular location">
    <subcellularLocation>
        <location evidence="1">Cell envelope</location>
    </subcellularLocation>
</comment>
<dbReference type="STRING" id="1693.BMIN_0634"/>
<dbReference type="GO" id="GO:0046872">
    <property type="term" value="F:metal ion binding"/>
    <property type="evidence" value="ECO:0007669"/>
    <property type="project" value="UniProtKB-KW"/>
</dbReference>
<keyword evidence="2" id="KW-0813">Transport</keyword>
<dbReference type="GO" id="GO:0030313">
    <property type="term" value="C:cell envelope"/>
    <property type="evidence" value="ECO:0007669"/>
    <property type="project" value="UniProtKB-SubCell"/>
</dbReference>
<dbReference type="InterPro" id="IPR006127">
    <property type="entry name" value="ZnuA-like"/>
</dbReference>
<name>A0A087BNY3_9BIFI</name>
<proteinExistence type="predicted"/>
<evidence type="ECO:0000256" key="2">
    <source>
        <dbReference type="ARBA" id="ARBA00022448"/>
    </source>
</evidence>
<sequence length="328" mass="34287">MWLSSSEPTSPSVEHRPSVENPSGRHGAWSRIRRGSAMAVAATLLIGTAACSSSGSSANGSQSTGASTLSVVASINQWGSLAKELGGRYVSVTSVMTNTSVEAHDYEPTTQNIAAFSTAKVTVVNGADYDPWAVKAASSSASTLVNAAESGDVAEGGNPHVWFSSKVRKATADAITAAYEKNDPDHSTQYRELNDQWKDKEKSLEASITAARAKTSGARYAATESVAWYLADDLGMTDATPKGYSQAVANEGEPSASDVVAFTKALASGDISLLILNTQETNSVTSTISAAATTSKVPIVKLTEQMPAKYATLNEWMEALVGQFSQTA</sequence>
<evidence type="ECO:0000256" key="3">
    <source>
        <dbReference type="ARBA" id="ARBA00022723"/>
    </source>
</evidence>
<dbReference type="InterPro" id="IPR050492">
    <property type="entry name" value="Bact_metal-bind_prot9"/>
</dbReference>
<comment type="caution">
    <text evidence="6">The sequence shown here is derived from an EMBL/GenBank/DDBJ whole genome shotgun (WGS) entry which is preliminary data.</text>
</comment>
<evidence type="ECO:0000256" key="5">
    <source>
        <dbReference type="SAM" id="MobiDB-lite"/>
    </source>
</evidence>
<evidence type="ECO:0000313" key="6">
    <source>
        <dbReference type="EMBL" id="KFI72733.1"/>
    </source>
</evidence>
<protein>
    <submittedName>
        <fullName evidence="6">Periplasmic solute-binding family protein</fullName>
    </submittedName>
</protein>
<dbReference type="Pfam" id="PF01297">
    <property type="entry name" value="ZnuA"/>
    <property type="match status" value="1"/>
</dbReference>
<dbReference type="PANTHER" id="PTHR42953:SF1">
    <property type="entry name" value="METAL-BINDING PROTEIN HI_0362-RELATED"/>
    <property type="match status" value="1"/>
</dbReference>
<keyword evidence="3" id="KW-0479">Metal-binding</keyword>
<dbReference type="GO" id="GO:0030001">
    <property type="term" value="P:metal ion transport"/>
    <property type="evidence" value="ECO:0007669"/>
    <property type="project" value="InterPro"/>
</dbReference>
<feature type="compositionally biased region" description="Polar residues" evidence="5">
    <location>
        <begin position="1"/>
        <end position="12"/>
    </location>
</feature>
<reference evidence="6 7" key="1">
    <citation type="submission" date="2014-03" db="EMBL/GenBank/DDBJ databases">
        <title>Genomics of Bifidobacteria.</title>
        <authorList>
            <person name="Ventura M."/>
            <person name="Milani C."/>
            <person name="Lugli G.A."/>
        </authorList>
    </citation>
    <scope>NUCLEOTIDE SEQUENCE [LARGE SCALE GENOMIC DNA]</scope>
    <source>
        <strain evidence="6 7">LMG 11592</strain>
    </source>
</reference>
<dbReference type="PANTHER" id="PTHR42953">
    <property type="entry name" value="HIGH-AFFINITY ZINC UPTAKE SYSTEM PROTEIN ZNUA-RELATED"/>
    <property type="match status" value="1"/>
</dbReference>
<keyword evidence="4" id="KW-0732">Signal</keyword>
<accession>A0A087BNY3</accession>
<dbReference type="EMBL" id="JGZD01000009">
    <property type="protein sequence ID" value="KFI72733.1"/>
    <property type="molecule type" value="Genomic_DNA"/>
</dbReference>
<evidence type="ECO:0000313" key="7">
    <source>
        <dbReference type="Proteomes" id="UP000029014"/>
    </source>
</evidence>
<organism evidence="6 7">
    <name type="scientific">Bifidobacterium minimum</name>
    <dbReference type="NCBI Taxonomy" id="1693"/>
    <lineage>
        <taxon>Bacteria</taxon>
        <taxon>Bacillati</taxon>
        <taxon>Actinomycetota</taxon>
        <taxon>Actinomycetes</taxon>
        <taxon>Bifidobacteriales</taxon>
        <taxon>Bifidobacteriaceae</taxon>
        <taxon>Bifidobacterium</taxon>
    </lineage>
</organism>
<feature type="region of interest" description="Disordered" evidence="5">
    <location>
        <begin position="1"/>
        <end position="28"/>
    </location>
</feature>
<gene>
    <name evidence="6" type="ORF">BMIN_0634</name>
</gene>
<dbReference type="eggNOG" id="COG0803">
    <property type="taxonomic scope" value="Bacteria"/>
</dbReference>
<dbReference type="AlphaFoldDB" id="A0A087BNY3"/>
<evidence type="ECO:0000256" key="4">
    <source>
        <dbReference type="ARBA" id="ARBA00022729"/>
    </source>
</evidence>
<dbReference type="Gene3D" id="3.40.50.1980">
    <property type="entry name" value="Nitrogenase molybdenum iron protein domain"/>
    <property type="match status" value="1"/>
</dbReference>
<keyword evidence="7" id="KW-1185">Reference proteome</keyword>
<evidence type="ECO:0000256" key="1">
    <source>
        <dbReference type="ARBA" id="ARBA00004196"/>
    </source>
</evidence>
<dbReference type="Proteomes" id="UP000029014">
    <property type="component" value="Unassembled WGS sequence"/>
</dbReference>